<dbReference type="CDD" id="cd00200">
    <property type="entry name" value="WD40"/>
    <property type="match status" value="1"/>
</dbReference>
<dbReference type="GO" id="GO:0043596">
    <property type="term" value="C:nuclear replication fork"/>
    <property type="evidence" value="ECO:0007669"/>
    <property type="project" value="TreeGrafter"/>
</dbReference>
<dbReference type="GO" id="GO:0003682">
    <property type="term" value="F:chromatin binding"/>
    <property type="evidence" value="ECO:0007669"/>
    <property type="project" value="TreeGrafter"/>
</dbReference>
<dbReference type="PROSITE" id="PS50294">
    <property type="entry name" value="WD_REPEATS_REGION"/>
    <property type="match status" value="2"/>
</dbReference>
<dbReference type="AlphaFoldDB" id="A0AAV4V8J6"/>
<protein>
    <submittedName>
        <fullName evidence="8">WD repeat and HMG-box DNA-binding protein 1</fullName>
    </submittedName>
</protein>
<dbReference type="PANTHER" id="PTHR19932">
    <property type="entry name" value="WD REPEAT AND HMG-BOX DNA BINDING PROTEIN"/>
    <property type="match status" value="1"/>
</dbReference>
<dbReference type="SMART" id="SM00320">
    <property type="entry name" value="WD40"/>
    <property type="match status" value="5"/>
</dbReference>
<evidence type="ECO:0000256" key="4">
    <source>
        <dbReference type="SAM" id="MobiDB-lite"/>
    </source>
</evidence>
<dbReference type="SUPFAM" id="SSF50978">
    <property type="entry name" value="WD40 repeat-like"/>
    <property type="match status" value="1"/>
</dbReference>
<evidence type="ECO:0000259" key="7">
    <source>
        <dbReference type="Pfam" id="PF24817"/>
    </source>
</evidence>
<dbReference type="InterPro" id="IPR022100">
    <property type="entry name" value="WDHD1/CFT4_beta-prop_2nd"/>
</dbReference>
<gene>
    <name evidence="8" type="primary">Wdhd1</name>
    <name evidence="8" type="ORF">CEXT_332431</name>
</gene>
<evidence type="ECO:0000313" key="8">
    <source>
        <dbReference type="EMBL" id="GIY66224.1"/>
    </source>
</evidence>
<dbReference type="Pfam" id="PF24817">
    <property type="entry name" value="WD40_WDHD1_1st"/>
    <property type="match status" value="1"/>
</dbReference>
<dbReference type="CDD" id="cd21993">
    <property type="entry name" value="HMG-box_WDHD1"/>
    <property type="match status" value="1"/>
</dbReference>
<proteinExistence type="predicted"/>
<evidence type="ECO:0000256" key="3">
    <source>
        <dbReference type="PROSITE-ProRule" id="PRU00221"/>
    </source>
</evidence>
<dbReference type="InterPro" id="IPR055339">
    <property type="entry name" value="HMG-box_WDHD1"/>
</dbReference>
<reference evidence="8 9" key="1">
    <citation type="submission" date="2021-06" db="EMBL/GenBank/DDBJ databases">
        <title>Caerostris extrusa draft genome.</title>
        <authorList>
            <person name="Kono N."/>
            <person name="Arakawa K."/>
        </authorList>
    </citation>
    <scope>NUCLEOTIDE SEQUENCE [LARGE SCALE GENOMIC DNA]</scope>
</reference>
<sequence>MEDMRYAHNDGHTDVCYDDSGKYIITCGTDGDIRIWDGFEDDDPKSHHMGNSVSAVTFKKDLIYLSADSFKVEAYTFPEAEFEQIVAQFSTSIYHIVCSKDGKIVACGGGDFVIKVFDTSDKSLMTFNGHNGPVLSVAIDPEGKYLASSGCDGTVRIWMLSSQECIKTLNLFKKSNDFEVRFYERDIWESKWSLSDECVTQTLSIVTYSPFGKYLATASMDGKMLVWDVETKKCITKKFHEKEIAICGLAWHPSGKELVFCDVEGQMGIYSSPFSSSSNKEDIDIPLVTVKKFKDFIDDDVEVDGEDDDVEDTIDDDGDIRIDDDSDIGIDDDGDNAFDIGAIKASLEPKIFGEDLEDVKIINKEPEPKIQIIEAPKLPVQKPFQPSSTPINLDQRFMLWNNVGIVRCYDTEEENSIDVEFHDANVYHPLHINNTRNHTLAALSTEALLLSSPKLEENTSKLECLHFNTWDSNKEWVVEMPENEEIEAIALGDDFAACVTDRKFVRLFTISGIQCEVFLIPGPVVSCSARGNQLLIVYHKGLGIESDQCLNMMIVKVNLGSQSRAKECFVPLSSKAFLSWLGFTDEGTPCIVDTTGIVSLLNASSGSKWVPISDTSANMKGKSGTYFVLGLSEIKQEIRCILCKLEEENQRYSLACKRMELLIKEGFDLDFELNSIQKKHMDVLLKMFALATRSDREFRALDAAELMPNPVAVQGAIRYATQRHRIALAERLGEVMNKKICKETEVEEEIEEDFDLPAYEDLSESLISRNASTPNLSSYSKDDSVLKPKPLSRMRGQLEKISEDDEEHAVNEEESNIPSAKNISLMPKSSPVSNPFKASSKAPVKKPEIGNLNSIDEILNNSMNARNSSFTSGKRFLQPKKSRFPTKKNNLLKKTADDSSKQKFGFDLFLEENREEIKASAPPDTTDKELIKIAIKMFKELPKAEKQKYQKNFSSNGIKENIAAEAKSPHSQKELDVKESDAERITNGSKESVGKRKEIDNSDDVTAKPTKKIKTVSDKLSDTTVRKLTQFAFTKTPK</sequence>
<dbReference type="Gene3D" id="2.130.10.10">
    <property type="entry name" value="YVTN repeat-like/Quinoprotein amine dehydrogenase"/>
    <property type="match status" value="2"/>
</dbReference>
<dbReference type="SUPFAM" id="SSF101908">
    <property type="entry name" value="Putative isomerase YbhE"/>
    <property type="match status" value="1"/>
</dbReference>
<evidence type="ECO:0000256" key="1">
    <source>
        <dbReference type="ARBA" id="ARBA00022574"/>
    </source>
</evidence>
<dbReference type="Proteomes" id="UP001054945">
    <property type="component" value="Unassembled WGS sequence"/>
</dbReference>
<evidence type="ECO:0000259" key="5">
    <source>
        <dbReference type="Pfam" id="PF00505"/>
    </source>
</evidence>
<dbReference type="GO" id="GO:0006281">
    <property type="term" value="P:DNA repair"/>
    <property type="evidence" value="ECO:0007669"/>
    <property type="project" value="TreeGrafter"/>
</dbReference>
<feature type="repeat" description="WD" evidence="3">
    <location>
        <begin position="127"/>
        <end position="168"/>
    </location>
</feature>
<name>A0AAV4V8J6_CAEEX</name>
<feature type="repeat" description="WD" evidence="3">
    <location>
        <begin position="5"/>
        <end position="37"/>
    </location>
</feature>
<evidence type="ECO:0000313" key="9">
    <source>
        <dbReference type="Proteomes" id="UP001054945"/>
    </source>
</evidence>
<dbReference type="Pfam" id="PF00505">
    <property type="entry name" value="HMG_box"/>
    <property type="match status" value="1"/>
</dbReference>
<feature type="domain" description="WDHD1 first WD40" evidence="7">
    <location>
        <begin position="5"/>
        <end position="179"/>
    </location>
</feature>
<dbReference type="PROSITE" id="PS00678">
    <property type="entry name" value="WD_REPEATS_1"/>
    <property type="match status" value="1"/>
</dbReference>
<dbReference type="Gene3D" id="1.10.30.10">
    <property type="entry name" value="High mobility group box domain"/>
    <property type="match status" value="1"/>
</dbReference>
<keyword evidence="8" id="KW-0238">DNA-binding</keyword>
<dbReference type="InterPro" id="IPR015943">
    <property type="entry name" value="WD40/YVTN_repeat-like_dom_sf"/>
</dbReference>
<feature type="repeat" description="WD" evidence="3">
    <location>
        <begin position="206"/>
        <end position="237"/>
    </location>
</feature>
<feature type="compositionally biased region" description="Basic and acidic residues" evidence="4">
    <location>
        <begin position="967"/>
        <end position="984"/>
    </location>
</feature>
<dbReference type="Pfam" id="PF00400">
    <property type="entry name" value="WD40"/>
    <property type="match status" value="1"/>
</dbReference>
<dbReference type="EMBL" id="BPLR01014098">
    <property type="protein sequence ID" value="GIY66224.1"/>
    <property type="molecule type" value="Genomic_DNA"/>
</dbReference>
<dbReference type="InterPro" id="IPR036910">
    <property type="entry name" value="HMG_box_dom_sf"/>
</dbReference>
<dbReference type="InterPro" id="IPR019775">
    <property type="entry name" value="WD40_repeat_CS"/>
</dbReference>
<accession>A0AAV4V8J6</accession>
<keyword evidence="9" id="KW-1185">Reference proteome</keyword>
<keyword evidence="1 3" id="KW-0853">WD repeat</keyword>
<dbReference type="PANTHER" id="PTHR19932:SF10">
    <property type="entry name" value="WD REPEAT AND HMG-BOX DNA-BINDING PROTEIN 1"/>
    <property type="match status" value="1"/>
</dbReference>
<comment type="caution">
    <text evidence="8">The sequence shown here is derived from an EMBL/GenBank/DDBJ whole genome shotgun (WGS) entry which is preliminary data.</text>
</comment>
<organism evidence="8 9">
    <name type="scientific">Caerostris extrusa</name>
    <name type="common">Bark spider</name>
    <name type="synonym">Caerostris bankana</name>
    <dbReference type="NCBI Taxonomy" id="172846"/>
    <lineage>
        <taxon>Eukaryota</taxon>
        <taxon>Metazoa</taxon>
        <taxon>Ecdysozoa</taxon>
        <taxon>Arthropoda</taxon>
        <taxon>Chelicerata</taxon>
        <taxon>Arachnida</taxon>
        <taxon>Araneae</taxon>
        <taxon>Araneomorphae</taxon>
        <taxon>Entelegynae</taxon>
        <taxon>Araneoidea</taxon>
        <taxon>Araneidae</taxon>
        <taxon>Caerostris</taxon>
    </lineage>
</organism>
<dbReference type="InterPro" id="IPR057646">
    <property type="entry name" value="WD40_WDHD1_1st"/>
</dbReference>
<feature type="domain" description="HMG box" evidence="5">
    <location>
        <begin position="906"/>
        <end position="954"/>
    </location>
</feature>
<feature type="domain" description="WDHD1/CFT4 second beta-propeller" evidence="6">
    <location>
        <begin position="382"/>
        <end position="647"/>
    </location>
</feature>
<keyword evidence="2" id="KW-0677">Repeat</keyword>
<dbReference type="GO" id="GO:0003677">
    <property type="term" value="F:DNA binding"/>
    <property type="evidence" value="ECO:0007669"/>
    <property type="project" value="UniProtKB-KW"/>
</dbReference>
<dbReference type="Pfam" id="PF12341">
    <property type="entry name" value="Mcl1_mid"/>
    <property type="match status" value="1"/>
</dbReference>
<dbReference type="SUPFAM" id="SSF47095">
    <property type="entry name" value="HMG-box"/>
    <property type="match status" value="1"/>
</dbReference>
<feature type="region of interest" description="Disordered" evidence="4">
    <location>
        <begin position="960"/>
        <end position="1020"/>
    </location>
</feature>
<evidence type="ECO:0000259" key="6">
    <source>
        <dbReference type="Pfam" id="PF12341"/>
    </source>
</evidence>
<dbReference type="InterPro" id="IPR036322">
    <property type="entry name" value="WD40_repeat_dom_sf"/>
</dbReference>
<dbReference type="GO" id="GO:0006261">
    <property type="term" value="P:DNA-templated DNA replication"/>
    <property type="evidence" value="ECO:0007669"/>
    <property type="project" value="InterPro"/>
</dbReference>
<dbReference type="GO" id="GO:0000278">
    <property type="term" value="P:mitotic cell cycle"/>
    <property type="evidence" value="ECO:0007669"/>
    <property type="project" value="TreeGrafter"/>
</dbReference>
<feature type="region of interest" description="Disordered" evidence="4">
    <location>
        <begin position="771"/>
        <end position="848"/>
    </location>
</feature>
<feature type="compositionally biased region" description="Acidic residues" evidence="4">
    <location>
        <begin position="802"/>
        <end position="815"/>
    </location>
</feature>
<evidence type="ECO:0000256" key="2">
    <source>
        <dbReference type="ARBA" id="ARBA00022737"/>
    </source>
</evidence>
<dbReference type="PROSITE" id="PS50082">
    <property type="entry name" value="WD_REPEATS_2"/>
    <property type="match status" value="3"/>
</dbReference>
<dbReference type="InterPro" id="IPR001680">
    <property type="entry name" value="WD40_rpt"/>
</dbReference>
<dbReference type="InterPro" id="IPR009071">
    <property type="entry name" value="HMG_box_dom"/>
</dbReference>